<feature type="domain" description="C3H1-type" evidence="2">
    <location>
        <begin position="87"/>
        <end position="109"/>
    </location>
</feature>
<evidence type="ECO:0000259" key="2">
    <source>
        <dbReference type="PROSITE" id="PS50103"/>
    </source>
</evidence>
<keyword evidence="4" id="KW-1185">Reference proteome</keyword>
<organism evidence="3 4">
    <name type="scientific">Durusdinium trenchii</name>
    <dbReference type="NCBI Taxonomy" id="1381693"/>
    <lineage>
        <taxon>Eukaryota</taxon>
        <taxon>Sar</taxon>
        <taxon>Alveolata</taxon>
        <taxon>Dinophyceae</taxon>
        <taxon>Suessiales</taxon>
        <taxon>Symbiodiniaceae</taxon>
        <taxon>Durusdinium</taxon>
    </lineage>
</organism>
<evidence type="ECO:0000313" key="4">
    <source>
        <dbReference type="Proteomes" id="UP001642484"/>
    </source>
</evidence>
<comment type="caution">
    <text evidence="3">The sequence shown here is derived from an EMBL/GenBank/DDBJ whole genome shotgun (WGS) entry which is preliminary data.</text>
</comment>
<sequence length="232" mass="25877">MALRYHLTFIDEEPVLKNDKRSRSCPATERQSSKYQDWQCYMQVAKLRKNADVLKLKQSDTPSNSASFDQGFGSKGSLGHPHLCRRPCIKFARGSCDQGAQCGFCHSSHPHRPATFDKHGRDTLTSWPKTRILAAVLPPMKAQAEEMELRGAQEILRLIECELTIRSAEGAAKEPTAAGSPVAPPPRKIRQRLELMSFISLVGLVRSYVGGRLAALLLQSLAETREEVKSYQ</sequence>
<keyword evidence="1" id="KW-0479">Metal-binding</keyword>
<gene>
    <name evidence="3" type="ORF">CCMP2556_LOCUS50174</name>
</gene>
<dbReference type="PROSITE" id="PS50103">
    <property type="entry name" value="ZF_C3H1"/>
    <property type="match status" value="1"/>
</dbReference>
<keyword evidence="1" id="KW-0862">Zinc</keyword>
<dbReference type="Proteomes" id="UP001642484">
    <property type="component" value="Unassembled WGS sequence"/>
</dbReference>
<evidence type="ECO:0000313" key="3">
    <source>
        <dbReference type="EMBL" id="CAK9107529.1"/>
    </source>
</evidence>
<keyword evidence="1" id="KW-0863">Zinc-finger</keyword>
<feature type="zinc finger region" description="C3H1-type" evidence="1">
    <location>
        <begin position="87"/>
        <end position="109"/>
    </location>
</feature>
<proteinExistence type="predicted"/>
<reference evidence="3 4" key="1">
    <citation type="submission" date="2024-02" db="EMBL/GenBank/DDBJ databases">
        <authorList>
            <person name="Chen Y."/>
            <person name="Shah S."/>
            <person name="Dougan E. K."/>
            <person name="Thang M."/>
            <person name="Chan C."/>
        </authorList>
    </citation>
    <scope>NUCLEOTIDE SEQUENCE [LARGE SCALE GENOMIC DNA]</scope>
</reference>
<dbReference type="InterPro" id="IPR000571">
    <property type="entry name" value="Znf_CCCH"/>
</dbReference>
<protein>
    <recommendedName>
        <fullName evidence="2">C3H1-type domain-containing protein</fullName>
    </recommendedName>
</protein>
<evidence type="ECO:0000256" key="1">
    <source>
        <dbReference type="PROSITE-ProRule" id="PRU00723"/>
    </source>
</evidence>
<name>A0ABP0S5C2_9DINO</name>
<accession>A0ABP0S5C2</accession>
<dbReference type="EMBL" id="CAXAMN010026997">
    <property type="protein sequence ID" value="CAK9107529.1"/>
    <property type="molecule type" value="Genomic_DNA"/>
</dbReference>